<proteinExistence type="predicted"/>
<accession>A0A4Z1T455</accession>
<protein>
    <submittedName>
        <fullName evidence="2">Uncharacterized protein</fullName>
    </submittedName>
</protein>
<evidence type="ECO:0000256" key="1">
    <source>
        <dbReference type="SAM" id="MobiDB-lite"/>
    </source>
</evidence>
<dbReference type="Proteomes" id="UP000315496">
    <property type="component" value="Chromosome 3"/>
</dbReference>
<evidence type="ECO:0000313" key="2">
    <source>
        <dbReference type="EMBL" id="TNJ27827.1"/>
    </source>
</evidence>
<feature type="compositionally biased region" description="Low complexity" evidence="1">
    <location>
        <begin position="331"/>
        <end position="345"/>
    </location>
</feature>
<organism evidence="2 3">
    <name type="scientific">Giardia muris</name>
    <dbReference type="NCBI Taxonomy" id="5742"/>
    <lineage>
        <taxon>Eukaryota</taxon>
        <taxon>Metamonada</taxon>
        <taxon>Diplomonadida</taxon>
        <taxon>Hexamitidae</taxon>
        <taxon>Giardiinae</taxon>
        <taxon>Giardia</taxon>
    </lineage>
</organism>
<dbReference type="AlphaFoldDB" id="A0A4Z1T455"/>
<reference evidence="2 3" key="1">
    <citation type="submission" date="2019-05" db="EMBL/GenBank/DDBJ databases">
        <title>The compact genome of Giardia muris reveals important steps in the evolution of intestinal protozoan parasites.</title>
        <authorList>
            <person name="Xu F."/>
            <person name="Jimenez-Gonzalez A."/>
            <person name="Einarsson E."/>
            <person name="Astvaldsson A."/>
            <person name="Peirasmaki D."/>
            <person name="Eckmann L."/>
            <person name="Andersson J.O."/>
            <person name="Svard S.G."/>
            <person name="Jerlstrom-Hultqvist J."/>
        </authorList>
    </citation>
    <scope>NUCLEOTIDE SEQUENCE [LARGE SCALE GENOMIC DNA]</scope>
    <source>
        <strain evidence="2 3">Roberts-Thomson</strain>
    </source>
</reference>
<gene>
    <name evidence="2" type="ORF">GMRT_12637</name>
</gene>
<evidence type="ECO:0000313" key="3">
    <source>
        <dbReference type="Proteomes" id="UP000315496"/>
    </source>
</evidence>
<comment type="caution">
    <text evidence="2">The sequence shown here is derived from an EMBL/GenBank/DDBJ whole genome shotgun (WGS) entry which is preliminary data.</text>
</comment>
<keyword evidence="3" id="KW-1185">Reference proteome</keyword>
<dbReference type="OrthoDB" id="10257223at2759"/>
<sequence>MGQAPSSPAPPPALQLPVPSVRFATPGASTCSWADIARFCSVAAQKNILGLFDTKYRGRLVHWTGILLSVDSNNHAVLFKMSPTMGQGPSPDLALHFPPDVNVAAFAPHIQMAAMKRIDFVARLRAMPGPVIVADYVSVGGPFLGAHSLPPDVLSILQAIPPAIPDVPTLEPQLTVEYPIVALECSVPARALPEALFARLAKVQGTLSCQVCALTPAGIQAKCNPRIDQNLPFDITVTLKTPPPPDLKPGAVCTFTGAYTSIMTPRNPQKGFAFEAQTVRVHGPGETLDKLAGPAGTTYYAGPDEENLKRIRAQADADGAAHKTIRANIGSTSATPATPATAPTSAAPPAPSAEPLKPETTPVPAPEAEVEAEKPVEEAPGIEEPDSDVRGKDPLEVALKLMQAAPEASYTARGNILETDTFDADDPVARMARLRLGGFNAEAFASSADKYLGELDRLTGKSSGTTGDTYDVGEYDVGSYDQGGDYGNYGNYGSYGDSYGGSYGGDYSGGYSGGYTSW</sequence>
<feature type="region of interest" description="Disordered" evidence="1">
    <location>
        <begin position="327"/>
        <end position="390"/>
    </location>
</feature>
<name>A0A4Z1T455_GIAMU</name>
<dbReference type="VEuPathDB" id="GiardiaDB:GMRT_12637"/>
<dbReference type="EMBL" id="VDLU01000003">
    <property type="protein sequence ID" value="TNJ27827.1"/>
    <property type="molecule type" value="Genomic_DNA"/>
</dbReference>